<dbReference type="Gene3D" id="2.60.120.620">
    <property type="entry name" value="q2cbj1_9rhob like domain"/>
    <property type="match status" value="1"/>
</dbReference>
<gene>
    <name evidence="2" type="ORF">IZO911_LOCUS34589</name>
    <name evidence="3" type="ORF">KXQ929_LOCUS34001</name>
    <name evidence="4" type="ORF">OXD698_LOCUS35754</name>
</gene>
<dbReference type="AlphaFoldDB" id="A0A819VDE2"/>
<proteinExistence type="predicted"/>
<protein>
    <submittedName>
        <fullName evidence="4">Uncharacterized protein</fullName>
    </submittedName>
</protein>
<reference evidence="4" key="1">
    <citation type="submission" date="2021-02" db="EMBL/GenBank/DDBJ databases">
        <authorList>
            <person name="Nowell W R."/>
        </authorList>
    </citation>
    <scope>NUCLEOTIDE SEQUENCE</scope>
</reference>
<evidence type="ECO:0000313" key="3">
    <source>
        <dbReference type="EMBL" id="CAF4091783.1"/>
    </source>
</evidence>
<organism evidence="4 5">
    <name type="scientific">Adineta steineri</name>
    <dbReference type="NCBI Taxonomy" id="433720"/>
    <lineage>
        <taxon>Eukaryota</taxon>
        <taxon>Metazoa</taxon>
        <taxon>Spiralia</taxon>
        <taxon>Gnathifera</taxon>
        <taxon>Rotifera</taxon>
        <taxon>Eurotatoria</taxon>
        <taxon>Bdelloidea</taxon>
        <taxon>Adinetida</taxon>
        <taxon>Adinetidae</taxon>
        <taxon>Adineta</taxon>
    </lineage>
</organism>
<evidence type="ECO:0000256" key="1">
    <source>
        <dbReference type="SAM" id="MobiDB-lite"/>
    </source>
</evidence>
<accession>A0A819VDE2</accession>
<dbReference type="Proteomes" id="UP000663844">
    <property type="component" value="Unassembled WGS sequence"/>
</dbReference>
<dbReference type="Proteomes" id="UP000663860">
    <property type="component" value="Unassembled WGS sequence"/>
</dbReference>
<dbReference type="EMBL" id="CAJNOE010000690">
    <property type="protein sequence ID" value="CAF1310729.1"/>
    <property type="molecule type" value="Genomic_DNA"/>
</dbReference>
<comment type="caution">
    <text evidence="4">The sequence shown here is derived from an EMBL/GenBank/DDBJ whole genome shotgun (WGS) entry which is preliminary data.</text>
</comment>
<dbReference type="Proteomes" id="UP000663868">
    <property type="component" value="Unassembled WGS sequence"/>
</dbReference>
<name>A0A819VDE2_9BILA</name>
<evidence type="ECO:0000313" key="5">
    <source>
        <dbReference type="Proteomes" id="UP000663844"/>
    </source>
</evidence>
<evidence type="ECO:0000313" key="4">
    <source>
        <dbReference type="EMBL" id="CAF4107418.1"/>
    </source>
</evidence>
<dbReference type="EMBL" id="CAJOBB010004502">
    <property type="protein sequence ID" value="CAF4091783.1"/>
    <property type="molecule type" value="Genomic_DNA"/>
</dbReference>
<feature type="compositionally biased region" description="Basic and acidic residues" evidence="1">
    <location>
        <begin position="1"/>
        <end position="19"/>
    </location>
</feature>
<dbReference type="EMBL" id="CAJOAZ010005636">
    <property type="protein sequence ID" value="CAF4107418.1"/>
    <property type="molecule type" value="Genomic_DNA"/>
</dbReference>
<sequence length="80" mass="9301">MQNRETSKYEHASSRRNEDSPVVSRLSQLIEGVTNKRNRMATWLIYLSNVEQSDATVFPVVDDHLKPKRRSAAFQYNVYA</sequence>
<evidence type="ECO:0000313" key="2">
    <source>
        <dbReference type="EMBL" id="CAF1310729.1"/>
    </source>
</evidence>
<feature type="region of interest" description="Disordered" evidence="1">
    <location>
        <begin position="1"/>
        <end position="21"/>
    </location>
</feature>